<keyword evidence="7" id="KW-0802">TPR repeat</keyword>
<dbReference type="GO" id="GO:0097363">
    <property type="term" value="F:protein O-acetylglucosaminyltransferase activity"/>
    <property type="evidence" value="ECO:0007669"/>
    <property type="project" value="UniProtKB-EC"/>
</dbReference>
<evidence type="ECO:0000256" key="2">
    <source>
        <dbReference type="ARBA" id="ARBA00005386"/>
    </source>
</evidence>
<dbReference type="STRING" id="128403.WA1_12925"/>
<dbReference type="Gene3D" id="3.40.50.11380">
    <property type="match status" value="1"/>
</dbReference>
<evidence type="ECO:0000256" key="6">
    <source>
        <dbReference type="ARBA" id="ARBA00022737"/>
    </source>
</evidence>
<evidence type="ECO:0000256" key="4">
    <source>
        <dbReference type="ARBA" id="ARBA00022676"/>
    </source>
</evidence>
<dbReference type="Proteomes" id="UP000076925">
    <property type="component" value="Unassembled WGS sequence"/>
</dbReference>
<dbReference type="InterPro" id="IPR019734">
    <property type="entry name" value="TPR_rpt"/>
</dbReference>
<comment type="caution">
    <text evidence="9">The sequence shown here is derived from an EMBL/GenBank/DDBJ whole genome shotgun (WGS) entry which is preliminary data.</text>
</comment>
<protein>
    <recommendedName>
        <fullName evidence="3">protein O-GlcNAc transferase</fullName>
        <ecNumber evidence="3">2.4.1.255</ecNumber>
    </recommendedName>
</protein>
<keyword evidence="6" id="KW-0677">Repeat</keyword>
<dbReference type="Pfam" id="PF13844">
    <property type="entry name" value="Glyco_transf_41"/>
    <property type="match status" value="2"/>
</dbReference>
<gene>
    <name evidence="9" type="ORF">WA1_12925</name>
</gene>
<name>A0A139XE74_9CYAN</name>
<reference evidence="9 10" key="1">
    <citation type="journal article" date="2013" name="Genome Biol. Evol.">
        <title>Genomes of Stigonematalean cyanobacteria (subsection V) and the evolution of oxygenic photosynthesis from prokaryotes to plastids.</title>
        <authorList>
            <person name="Dagan T."/>
            <person name="Roettger M."/>
            <person name="Stucken K."/>
            <person name="Landan G."/>
            <person name="Koch R."/>
            <person name="Major P."/>
            <person name="Gould S.B."/>
            <person name="Goremykin V.V."/>
            <person name="Rippka R."/>
            <person name="Tandeau de Marsac N."/>
            <person name="Gugger M."/>
            <person name="Lockhart P.J."/>
            <person name="Allen J.F."/>
            <person name="Brune I."/>
            <person name="Maus I."/>
            <person name="Puhler A."/>
            <person name="Martin W.F."/>
        </authorList>
    </citation>
    <scope>NUCLEOTIDE SEQUENCE [LARGE SCALE GENOMIC DNA]</scope>
    <source>
        <strain evidence="9 10">PCC 7110</strain>
    </source>
</reference>
<dbReference type="PANTHER" id="PTHR44835">
    <property type="entry name" value="UDP-N-ACETYLGLUCOSAMINE--PEPTIDE N-ACETYLGLUCOSAMINYLTRANSFERASE SPINDLY-RELATED"/>
    <property type="match status" value="1"/>
</dbReference>
<evidence type="ECO:0000256" key="5">
    <source>
        <dbReference type="ARBA" id="ARBA00022679"/>
    </source>
</evidence>
<sequence>MTFDCSLTDFANWQKQAYQCLVQDDYYRAVSLYQQAIEIEPEVKSHYWSLGLMFLLQGQETEAQTTWLLGMMEGEPEQVEQWNEELLLVLQTEAQRRQGIADSSTAYLLRHQIQEIQPSDVNNLLHLIQLAIAQETFTVDELASWEIIDLLKSKKPGEVEIGHLMQVLQQVLECDPLHLTSHAFAEACLSHLKHLPKYFAVILIAAIDVAYSLGRPSQAVKLAELCLQINSEDTELLRHLSAFYQNSGNYTKAIETAKKCYSILQNESLADRVYANHLLLRTLMNAGGYWQEAREVVQRHDALLNALVEDQPILDDTAQISRVLLSTFFYPYFRDDVKQNRTIQNQLAALCQWNLQNHADEKVKYDRKPCQFSSQILDSNRRLKVGYISHCLRQHSVGWLARWLLEHHNRESFELYGYFVSYKQKEDPLQHWYIRQFETVHKMGINSQEIAEQIYRDEIDILIDLDSLTLDISSEVMALKPATIQATWLGWDASGIPAVDYFIADPYVLPDNAEDDYSEKIWRLPQTYIAVDGFEVGVPTLRREDLNIPSDAVVYLSAQGGCKRHPDTVRLQMKILKEVPHSYFLIKGLGEQEAIQNFFYQIATEEGVDSDRLRFLPMVASEAIHRANLGLADVVLDTYPYNGATTTLETLWMGIPLVTRVGEQFAARNSYTMMVNAGISEGIAWSDEEYIEWGIRMGKDSGLRQKVFSQLRQSRHSAPLWNAEQFTREMEKAYEEMWQIYVESKT</sequence>
<keyword evidence="4" id="KW-0328">Glycosyltransferase</keyword>
<dbReference type="EC" id="2.4.1.255" evidence="3"/>
<feature type="domain" description="O-GlcNAc transferase C-terminal" evidence="8">
    <location>
        <begin position="339"/>
        <end position="532"/>
    </location>
</feature>
<dbReference type="OrthoDB" id="146908at2"/>
<evidence type="ECO:0000313" key="10">
    <source>
        <dbReference type="Proteomes" id="UP000076925"/>
    </source>
</evidence>
<dbReference type="InterPro" id="IPR051939">
    <property type="entry name" value="Glycosyltr_41/O-GlcNAc_trsf"/>
</dbReference>
<evidence type="ECO:0000256" key="1">
    <source>
        <dbReference type="ARBA" id="ARBA00004922"/>
    </source>
</evidence>
<evidence type="ECO:0000256" key="7">
    <source>
        <dbReference type="ARBA" id="ARBA00022803"/>
    </source>
</evidence>
<keyword evidence="10" id="KW-1185">Reference proteome</keyword>
<dbReference type="PANTHER" id="PTHR44835:SF1">
    <property type="entry name" value="PROTEIN O-GLCNAC TRANSFERASE"/>
    <property type="match status" value="1"/>
</dbReference>
<organism evidence="9 10">
    <name type="scientific">Scytonema hofmannii PCC 7110</name>
    <dbReference type="NCBI Taxonomy" id="128403"/>
    <lineage>
        <taxon>Bacteria</taxon>
        <taxon>Bacillati</taxon>
        <taxon>Cyanobacteriota</taxon>
        <taxon>Cyanophyceae</taxon>
        <taxon>Nostocales</taxon>
        <taxon>Scytonemataceae</taxon>
        <taxon>Scytonema</taxon>
    </lineage>
</organism>
<evidence type="ECO:0000259" key="8">
    <source>
        <dbReference type="Pfam" id="PF13844"/>
    </source>
</evidence>
<evidence type="ECO:0000256" key="3">
    <source>
        <dbReference type="ARBA" id="ARBA00011970"/>
    </source>
</evidence>
<proteinExistence type="inferred from homology"/>
<dbReference type="InterPro" id="IPR029489">
    <property type="entry name" value="OGT/SEC/SPY_C"/>
</dbReference>
<evidence type="ECO:0000313" key="9">
    <source>
        <dbReference type="EMBL" id="KYC43001.1"/>
    </source>
</evidence>
<keyword evidence="5 9" id="KW-0808">Transferase</keyword>
<dbReference type="EMBL" id="ANNX02000016">
    <property type="protein sequence ID" value="KYC43001.1"/>
    <property type="molecule type" value="Genomic_DNA"/>
</dbReference>
<comment type="similarity">
    <text evidence="2">Belongs to the glycosyltransferase 41 family. O-GlcNAc transferase subfamily.</text>
</comment>
<dbReference type="AlphaFoldDB" id="A0A139XE74"/>
<dbReference type="Gene3D" id="1.25.40.10">
    <property type="entry name" value="Tetratricopeptide repeat domain"/>
    <property type="match status" value="2"/>
</dbReference>
<dbReference type="RefSeq" id="WP_017745157.1">
    <property type="nucleotide sequence ID" value="NZ_KQ976354.1"/>
</dbReference>
<dbReference type="Gene3D" id="3.40.50.2000">
    <property type="entry name" value="Glycogen Phosphorylase B"/>
    <property type="match status" value="1"/>
</dbReference>
<dbReference type="SUPFAM" id="SSF48452">
    <property type="entry name" value="TPR-like"/>
    <property type="match status" value="1"/>
</dbReference>
<dbReference type="SMART" id="SM00028">
    <property type="entry name" value="TPR"/>
    <property type="match status" value="3"/>
</dbReference>
<accession>A0A139XE74</accession>
<dbReference type="InterPro" id="IPR011990">
    <property type="entry name" value="TPR-like_helical_dom_sf"/>
</dbReference>
<comment type="pathway">
    <text evidence="1">Protein modification; protein glycosylation.</text>
</comment>
<feature type="domain" description="O-GlcNAc transferase C-terminal" evidence="8">
    <location>
        <begin position="542"/>
        <end position="730"/>
    </location>
</feature>